<dbReference type="RefSeq" id="WP_101830709.1">
    <property type="nucleotide sequence ID" value="NZ_FZMO01000061.1"/>
</dbReference>
<protein>
    <submittedName>
        <fullName evidence="2">Enoyl-CoA hydratase/carnithine racemase</fullName>
    </submittedName>
</protein>
<evidence type="ECO:0000256" key="1">
    <source>
        <dbReference type="ARBA" id="ARBA00005254"/>
    </source>
</evidence>
<dbReference type="OrthoDB" id="4284283at2"/>
<dbReference type="SUPFAM" id="SSF52096">
    <property type="entry name" value="ClpP/crotonase"/>
    <property type="match status" value="1"/>
</dbReference>
<name>A0A2I2KM53_9ACTN</name>
<dbReference type="InterPro" id="IPR014748">
    <property type="entry name" value="Enoyl-CoA_hydra_C"/>
</dbReference>
<dbReference type="Gene3D" id="1.10.12.10">
    <property type="entry name" value="Lyase 2-enoyl-coa Hydratase, Chain A, domain 2"/>
    <property type="match status" value="1"/>
</dbReference>
<dbReference type="PANTHER" id="PTHR43802">
    <property type="entry name" value="ENOYL-COA HYDRATASE"/>
    <property type="match status" value="1"/>
</dbReference>
<accession>A0A2I2KM53</accession>
<sequence length="252" mass="26481">MTDALVHAEAHGRVLVISMLREKKRNAVDRAMADELDVAFNRLDDDPELWVGVLTGTGRAFSAGSDLSAGGDYSTERGGEYGIIRRTRRKPLIAAIEALALGGGLEIAMACDLVVAARDARLGLPEVVRGLLPTSGALFRALQVFPVNLARELVLLGEPISAQRACDAGFVNVVAEPGQALPAALDLAERLARHAPLSVQASLAAMNGLLAAGDEAGWAATGEALDSVKDSADLAEGVRAFLEKRPPVWTGR</sequence>
<reference evidence="2 3" key="1">
    <citation type="submission" date="2017-06" db="EMBL/GenBank/DDBJ databases">
        <authorList>
            <person name="Kim H.J."/>
            <person name="Triplett B.A."/>
        </authorList>
    </citation>
    <scope>NUCLEOTIDE SEQUENCE [LARGE SCALE GENOMIC DNA]</scope>
    <source>
        <strain evidence="2">FRACA_ARgP5</strain>
    </source>
</reference>
<dbReference type="PANTHER" id="PTHR43802:SF1">
    <property type="entry name" value="IP11341P-RELATED"/>
    <property type="match status" value="1"/>
</dbReference>
<dbReference type="EMBL" id="FZMO01000061">
    <property type="protein sequence ID" value="SNQ46740.1"/>
    <property type="molecule type" value="Genomic_DNA"/>
</dbReference>
<proteinExistence type="inferred from homology"/>
<gene>
    <name evidence="2" type="ORF">FRACA_1530002</name>
</gene>
<organism evidence="2 3">
    <name type="scientific">Frankia canadensis</name>
    <dbReference type="NCBI Taxonomy" id="1836972"/>
    <lineage>
        <taxon>Bacteria</taxon>
        <taxon>Bacillati</taxon>
        <taxon>Actinomycetota</taxon>
        <taxon>Actinomycetes</taxon>
        <taxon>Frankiales</taxon>
        <taxon>Frankiaceae</taxon>
        <taxon>Frankia</taxon>
    </lineage>
</organism>
<dbReference type="CDD" id="cd06558">
    <property type="entry name" value="crotonase-like"/>
    <property type="match status" value="1"/>
</dbReference>
<comment type="similarity">
    <text evidence="1">Belongs to the enoyl-CoA hydratase/isomerase family.</text>
</comment>
<dbReference type="AlphaFoldDB" id="A0A2I2KM53"/>
<keyword evidence="3" id="KW-1185">Reference proteome</keyword>
<dbReference type="GO" id="GO:0003824">
    <property type="term" value="F:catalytic activity"/>
    <property type="evidence" value="ECO:0007669"/>
    <property type="project" value="UniProtKB-ARBA"/>
</dbReference>
<dbReference type="Proteomes" id="UP000234331">
    <property type="component" value="Unassembled WGS sequence"/>
</dbReference>
<evidence type="ECO:0000313" key="3">
    <source>
        <dbReference type="Proteomes" id="UP000234331"/>
    </source>
</evidence>
<dbReference type="Pfam" id="PF00378">
    <property type="entry name" value="ECH_1"/>
    <property type="match status" value="1"/>
</dbReference>
<evidence type="ECO:0000313" key="2">
    <source>
        <dbReference type="EMBL" id="SNQ46740.1"/>
    </source>
</evidence>
<dbReference type="Gene3D" id="3.90.226.10">
    <property type="entry name" value="2-enoyl-CoA Hydratase, Chain A, domain 1"/>
    <property type="match status" value="1"/>
</dbReference>
<dbReference type="InterPro" id="IPR029045">
    <property type="entry name" value="ClpP/crotonase-like_dom_sf"/>
</dbReference>
<dbReference type="InterPro" id="IPR001753">
    <property type="entry name" value="Enoyl-CoA_hydra/iso"/>
</dbReference>